<dbReference type="InterPro" id="IPR017736">
    <property type="entry name" value="Glyco_hydro_1_beta-glucosidase"/>
</dbReference>
<protein>
    <recommendedName>
        <fullName evidence="3 10">Beta-glucosidase</fullName>
        <ecNumber evidence="3 10">3.2.1.21</ecNumber>
    </recommendedName>
</protein>
<evidence type="ECO:0000256" key="9">
    <source>
        <dbReference type="PROSITE-ProRule" id="PRU10055"/>
    </source>
</evidence>
<dbReference type="Gene3D" id="3.20.20.80">
    <property type="entry name" value="Glycosidases"/>
    <property type="match status" value="1"/>
</dbReference>
<dbReference type="PRINTS" id="PR00131">
    <property type="entry name" value="GLHYDRLASE1"/>
</dbReference>
<evidence type="ECO:0000256" key="6">
    <source>
        <dbReference type="ARBA" id="ARBA00023277"/>
    </source>
</evidence>
<evidence type="ECO:0000256" key="10">
    <source>
        <dbReference type="RuleBase" id="RU361175"/>
    </source>
</evidence>
<evidence type="ECO:0000256" key="5">
    <source>
        <dbReference type="ARBA" id="ARBA00023001"/>
    </source>
</evidence>
<comment type="caution">
    <text evidence="12">The sequence shown here is derived from an EMBL/GenBank/DDBJ whole genome shotgun (WGS) entry which is preliminary data.</text>
</comment>
<proteinExistence type="inferred from homology"/>
<keyword evidence="6" id="KW-0119">Carbohydrate metabolism</keyword>
<keyword evidence="5" id="KW-0136">Cellulose degradation</keyword>
<feature type="compositionally biased region" description="Polar residues" evidence="11">
    <location>
        <begin position="29"/>
        <end position="41"/>
    </location>
</feature>
<dbReference type="PROSITE" id="PS00572">
    <property type="entry name" value="GLYCOSYL_HYDROL_F1_1"/>
    <property type="match status" value="1"/>
</dbReference>
<dbReference type="PANTHER" id="PTHR10353:SF36">
    <property type="entry name" value="LP05116P"/>
    <property type="match status" value="1"/>
</dbReference>
<sequence length="518" mass="56560">MRLSQDGRPLRHRTPPLTTTREHFVSAVSEPSTVTHPTDSPVTRHDPRESAERHFPAGFLWGTATSAYQVEGAVAEDGRTPSIWDTFSATPGKVHGGHTGEVAADHYHRRAEDVALMAGLGLNAYRFSVSWPRVQPTGRGPAVQRGLDFYRALVDDLCERGVRPALTLYHWDLPQELEDSGGWANRDTVGRFAEYAHLVAEALGDRVPLWTTLNEPWCSAFLGYGSGRHAPGRTEPLAALRAAHHLNLAHGTAVSALRSVLPGSAKVAVSHNLHLVRPATTSAADRDAARRIDALGGRVFTGPMLDGRYPADLIEDTAALTDWNFVAEGDLEAIRQPIDLLGVNFYTPTVVSATPEGQEPGRADGHGGSAHSPWPGSERVTFRQPPGERTASGWAVDPSALRELLVRVAREHPGLPLLVTENGAAFEDTLDADGAVHDPRRVAYLRAHLEAVHRAISDGADVRGYFLWSLLDNFEWSEGYAKRFGIVHVDFATQRRVLKDSARWYGAVARANALPQLR</sequence>
<feature type="region of interest" description="Disordered" evidence="11">
    <location>
        <begin position="354"/>
        <end position="393"/>
    </location>
</feature>
<dbReference type="InterPro" id="IPR001360">
    <property type="entry name" value="Glyco_hydro_1"/>
</dbReference>
<evidence type="ECO:0000256" key="1">
    <source>
        <dbReference type="ARBA" id="ARBA00000448"/>
    </source>
</evidence>
<evidence type="ECO:0000313" key="12">
    <source>
        <dbReference type="EMBL" id="MBY8885438.1"/>
    </source>
</evidence>
<dbReference type="InterPro" id="IPR017853">
    <property type="entry name" value="GH"/>
</dbReference>
<accession>A0ABS7QR64</accession>
<evidence type="ECO:0000256" key="3">
    <source>
        <dbReference type="ARBA" id="ARBA00012744"/>
    </source>
</evidence>
<comment type="similarity">
    <text evidence="2 10">Belongs to the glycosyl hydrolase 1 family.</text>
</comment>
<evidence type="ECO:0000256" key="4">
    <source>
        <dbReference type="ARBA" id="ARBA00022801"/>
    </source>
</evidence>
<feature type="active site" description="Nucleophile" evidence="9">
    <location>
        <position position="421"/>
    </location>
</feature>
<comment type="catalytic activity">
    <reaction evidence="1 10">
        <text>Hydrolysis of terminal, non-reducing beta-D-glucosyl residues with release of beta-D-glucose.</text>
        <dbReference type="EC" id="3.2.1.21"/>
    </reaction>
</comment>
<keyword evidence="8" id="KW-0624">Polysaccharide degradation</keyword>
<gene>
    <name evidence="12" type="ORF">K7472_11325</name>
</gene>
<dbReference type="SUPFAM" id="SSF51445">
    <property type="entry name" value="(Trans)glycosidases"/>
    <property type="match status" value="1"/>
</dbReference>
<keyword evidence="13" id="KW-1185">Reference proteome</keyword>
<dbReference type="EMBL" id="JAINVZ010000005">
    <property type="protein sequence ID" value="MBY8885438.1"/>
    <property type="molecule type" value="Genomic_DNA"/>
</dbReference>
<evidence type="ECO:0000256" key="7">
    <source>
        <dbReference type="ARBA" id="ARBA00023295"/>
    </source>
</evidence>
<dbReference type="PROSITE" id="PS00653">
    <property type="entry name" value="GLYCOSYL_HYDROL_F1_2"/>
    <property type="match status" value="1"/>
</dbReference>
<evidence type="ECO:0000256" key="11">
    <source>
        <dbReference type="SAM" id="MobiDB-lite"/>
    </source>
</evidence>
<organism evidence="12 13">
    <name type="scientific">Streptantibioticus parmotrematis</name>
    <dbReference type="NCBI Taxonomy" id="2873249"/>
    <lineage>
        <taxon>Bacteria</taxon>
        <taxon>Bacillati</taxon>
        <taxon>Actinomycetota</taxon>
        <taxon>Actinomycetes</taxon>
        <taxon>Kitasatosporales</taxon>
        <taxon>Streptomycetaceae</taxon>
        <taxon>Streptantibioticus</taxon>
    </lineage>
</organism>
<feature type="region of interest" description="Disordered" evidence="11">
    <location>
        <begin position="1"/>
        <end position="48"/>
    </location>
</feature>
<dbReference type="Pfam" id="PF00232">
    <property type="entry name" value="Glyco_hydro_1"/>
    <property type="match status" value="1"/>
</dbReference>
<dbReference type="Proteomes" id="UP001198565">
    <property type="component" value="Unassembled WGS sequence"/>
</dbReference>
<dbReference type="PANTHER" id="PTHR10353">
    <property type="entry name" value="GLYCOSYL HYDROLASE"/>
    <property type="match status" value="1"/>
</dbReference>
<dbReference type="NCBIfam" id="TIGR03356">
    <property type="entry name" value="BGL"/>
    <property type="match status" value="1"/>
</dbReference>
<keyword evidence="4 10" id="KW-0378">Hydrolase</keyword>
<evidence type="ECO:0000256" key="2">
    <source>
        <dbReference type="ARBA" id="ARBA00010838"/>
    </source>
</evidence>
<dbReference type="EC" id="3.2.1.21" evidence="3 10"/>
<dbReference type="InterPro" id="IPR033132">
    <property type="entry name" value="GH_1_N_CS"/>
</dbReference>
<evidence type="ECO:0000313" key="13">
    <source>
        <dbReference type="Proteomes" id="UP001198565"/>
    </source>
</evidence>
<name>A0ABS7QR64_9ACTN</name>
<evidence type="ECO:0000256" key="8">
    <source>
        <dbReference type="ARBA" id="ARBA00023326"/>
    </source>
</evidence>
<dbReference type="InterPro" id="IPR018120">
    <property type="entry name" value="Glyco_hydro_1_AS"/>
</dbReference>
<reference evidence="12 13" key="1">
    <citation type="submission" date="2021-08" db="EMBL/GenBank/DDBJ databases">
        <title>Streptomyces sp. PTM05 isolated from lichen.</title>
        <authorList>
            <person name="Somphong A."/>
            <person name="Phongsopitanun W."/>
            <person name="Tanasupawat S."/>
        </authorList>
    </citation>
    <scope>NUCLEOTIDE SEQUENCE [LARGE SCALE GENOMIC DNA]</scope>
    <source>
        <strain evidence="12 13">Ptm05</strain>
    </source>
</reference>
<dbReference type="GO" id="GO:0004565">
    <property type="term" value="F:beta-galactosidase activity"/>
    <property type="evidence" value="ECO:0007669"/>
    <property type="project" value="UniProtKB-EC"/>
</dbReference>
<keyword evidence="7 10" id="KW-0326">Glycosidase</keyword>